<comment type="similarity">
    <text evidence="1">Belongs to the short-chain dehydrogenases/reductases (SDR) family.</text>
</comment>
<name>A0A9P4PWZ1_9PLEO</name>
<proteinExistence type="inferred from homology"/>
<evidence type="ECO:0000256" key="2">
    <source>
        <dbReference type="ARBA" id="ARBA00023002"/>
    </source>
</evidence>
<sequence>MSLKNMNVLVMGAGIGIGAAITRRLAQEGANLILLLTHRAQAESGPIDALINNAGLALGAPAAFSDLKIRGVVTMTGTNINGYMLATYAVLNDGGMRERGKGTLLKVTSTTALDDPPFPGESIYHATRRFQEGFTDALRT</sequence>
<dbReference type="PANTHER" id="PTHR42901:SF1">
    <property type="entry name" value="ALCOHOL DEHYDROGENASE"/>
    <property type="match status" value="1"/>
</dbReference>
<dbReference type="PRINTS" id="PR00080">
    <property type="entry name" value="SDRFAMILY"/>
</dbReference>
<keyword evidence="2" id="KW-0560">Oxidoreductase</keyword>
<organism evidence="3 4">
    <name type="scientific">Karstenula rhodostoma CBS 690.94</name>
    <dbReference type="NCBI Taxonomy" id="1392251"/>
    <lineage>
        <taxon>Eukaryota</taxon>
        <taxon>Fungi</taxon>
        <taxon>Dikarya</taxon>
        <taxon>Ascomycota</taxon>
        <taxon>Pezizomycotina</taxon>
        <taxon>Dothideomycetes</taxon>
        <taxon>Pleosporomycetidae</taxon>
        <taxon>Pleosporales</taxon>
        <taxon>Massarineae</taxon>
        <taxon>Didymosphaeriaceae</taxon>
        <taxon>Karstenula</taxon>
    </lineage>
</organism>
<dbReference type="PANTHER" id="PTHR42901">
    <property type="entry name" value="ALCOHOL DEHYDROGENASE"/>
    <property type="match status" value="1"/>
</dbReference>
<protein>
    <submittedName>
        <fullName evidence="3">NAD(P)-binding protein</fullName>
    </submittedName>
</protein>
<dbReference type="GO" id="GO:0016491">
    <property type="term" value="F:oxidoreductase activity"/>
    <property type="evidence" value="ECO:0007669"/>
    <property type="project" value="UniProtKB-KW"/>
</dbReference>
<dbReference type="EMBL" id="MU001493">
    <property type="protein sequence ID" value="KAF2450768.1"/>
    <property type="molecule type" value="Genomic_DNA"/>
</dbReference>
<dbReference type="PRINTS" id="PR00081">
    <property type="entry name" value="GDHRDH"/>
</dbReference>
<dbReference type="Pfam" id="PF00106">
    <property type="entry name" value="adh_short"/>
    <property type="match status" value="1"/>
</dbReference>
<comment type="caution">
    <text evidence="3">The sequence shown here is derived from an EMBL/GenBank/DDBJ whole genome shotgun (WGS) entry which is preliminary data.</text>
</comment>
<dbReference type="SUPFAM" id="SSF51735">
    <property type="entry name" value="NAD(P)-binding Rossmann-fold domains"/>
    <property type="match status" value="1"/>
</dbReference>
<dbReference type="Proteomes" id="UP000799764">
    <property type="component" value="Unassembled WGS sequence"/>
</dbReference>
<evidence type="ECO:0000313" key="3">
    <source>
        <dbReference type="EMBL" id="KAF2450768.1"/>
    </source>
</evidence>
<evidence type="ECO:0000313" key="4">
    <source>
        <dbReference type="Proteomes" id="UP000799764"/>
    </source>
</evidence>
<keyword evidence="4" id="KW-1185">Reference proteome</keyword>
<accession>A0A9P4PWZ1</accession>
<dbReference type="InterPro" id="IPR036291">
    <property type="entry name" value="NAD(P)-bd_dom_sf"/>
</dbReference>
<reference evidence="3" key="1">
    <citation type="journal article" date="2020" name="Stud. Mycol.">
        <title>101 Dothideomycetes genomes: a test case for predicting lifestyles and emergence of pathogens.</title>
        <authorList>
            <person name="Haridas S."/>
            <person name="Albert R."/>
            <person name="Binder M."/>
            <person name="Bloem J."/>
            <person name="Labutti K."/>
            <person name="Salamov A."/>
            <person name="Andreopoulos B."/>
            <person name="Baker S."/>
            <person name="Barry K."/>
            <person name="Bills G."/>
            <person name="Bluhm B."/>
            <person name="Cannon C."/>
            <person name="Castanera R."/>
            <person name="Culley D."/>
            <person name="Daum C."/>
            <person name="Ezra D."/>
            <person name="Gonzalez J."/>
            <person name="Henrissat B."/>
            <person name="Kuo A."/>
            <person name="Liang C."/>
            <person name="Lipzen A."/>
            <person name="Lutzoni F."/>
            <person name="Magnuson J."/>
            <person name="Mondo S."/>
            <person name="Nolan M."/>
            <person name="Ohm R."/>
            <person name="Pangilinan J."/>
            <person name="Park H.-J."/>
            <person name="Ramirez L."/>
            <person name="Alfaro M."/>
            <person name="Sun H."/>
            <person name="Tritt A."/>
            <person name="Yoshinaga Y."/>
            <person name="Zwiers L.-H."/>
            <person name="Turgeon B."/>
            <person name="Goodwin S."/>
            <person name="Spatafora J."/>
            <person name="Crous P."/>
            <person name="Grigoriev I."/>
        </authorList>
    </citation>
    <scope>NUCLEOTIDE SEQUENCE</scope>
    <source>
        <strain evidence="3">CBS 690.94</strain>
    </source>
</reference>
<dbReference type="OrthoDB" id="1933717at2759"/>
<evidence type="ECO:0000256" key="1">
    <source>
        <dbReference type="ARBA" id="ARBA00006484"/>
    </source>
</evidence>
<dbReference type="AlphaFoldDB" id="A0A9P4PWZ1"/>
<dbReference type="Gene3D" id="3.40.50.720">
    <property type="entry name" value="NAD(P)-binding Rossmann-like Domain"/>
    <property type="match status" value="2"/>
</dbReference>
<gene>
    <name evidence="3" type="ORF">P171DRAFT_479835</name>
</gene>
<dbReference type="InterPro" id="IPR002347">
    <property type="entry name" value="SDR_fam"/>
</dbReference>